<feature type="transmembrane region" description="Helical" evidence="1">
    <location>
        <begin position="83"/>
        <end position="106"/>
    </location>
</feature>
<keyword evidence="1" id="KW-0472">Membrane</keyword>
<dbReference type="WBParaSite" id="mrna-Wban_08474">
    <property type="protein sequence ID" value="mrna-Wban_08474"/>
    <property type="gene ID" value="Wban_08474"/>
</dbReference>
<dbReference type="Proteomes" id="UP000093561">
    <property type="component" value="Unassembled WGS sequence"/>
</dbReference>
<evidence type="ECO:0000313" key="4">
    <source>
        <dbReference type="WBParaSite" id="mrna-Wban_08474"/>
    </source>
</evidence>
<organism evidence="3">
    <name type="scientific">Wuchereria bancrofti</name>
    <dbReference type="NCBI Taxonomy" id="6293"/>
    <lineage>
        <taxon>Eukaryota</taxon>
        <taxon>Metazoa</taxon>
        <taxon>Ecdysozoa</taxon>
        <taxon>Nematoda</taxon>
        <taxon>Chromadorea</taxon>
        <taxon>Rhabditida</taxon>
        <taxon>Spirurina</taxon>
        <taxon>Spiruromorpha</taxon>
        <taxon>Filarioidea</taxon>
        <taxon>Onchocercidae</taxon>
        <taxon>Wuchereria</taxon>
    </lineage>
</organism>
<feature type="transmembrane region" description="Helical" evidence="1">
    <location>
        <begin position="112"/>
        <end position="131"/>
    </location>
</feature>
<protein>
    <submittedName>
        <fullName evidence="3 4">Uncharacterized protein</fullName>
    </submittedName>
</protein>
<evidence type="ECO:0000313" key="2">
    <source>
        <dbReference type="Proteomes" id="UP000093561"/>
    </source>
</evidence>
<reference evidence="2" key="1">
    <citation type="submission" date="2015-03" db="EMBL/GenBank/DDBJ databases">
        <title>Wuchereria bancrofti Genome Sequencing Papua New Guinea Strain.</title>
        <authorList>
            <person name="Small S.T."/>
            <person name="Serre D."/>
            <person name="Zimmerman P.A."/>
        </authorList>
    </citation>
    <scope>NUCLEOTIDE SEQUENCE [LARGE SCALE GENOMIC DNA]</scope>
    <source>
        <strain evidence="2">pt0022</strain>
    </source>
</reference>
<dbReference type="WBParaSite" id="maker-PairedContig_2072-snap-gene-0.14-mRNA-1">
    <property type="protein sequence ID" value="maker-PairedContig_2072-snap-gene-0.14-mRNA-1"/>
    <property type="gene ID" value="maker-PairedContig_2072-snap-gene-0.14"/>
</dbReference>
<evidence type="ECO:0000256" key="1">
    <source>
        <dbReference type="SAM" id="Phobius"/>
    </source>
</evidence>
<keyword evidence="1" id="KW-1133">Transmembrane helix</keyword>
<reference evidence="3" key="3">
    <citation type="submission" date="2016-11" db="UniProtKB">
        <authorList>
            <consortium name="WormBaseParasite"/>
        </authorList>
    </citation>
    <scope>IDENTIFICATION</scope>
    <source>
        <strain evidence="3 4">pt0022</strain>
    </source>
</reference>
<dbReference type="AlphaFoldDB" id="A0A1I8EHE4"/>
<reference evidence="2" key="2">
    <citation type="journal article" date="2016" name="Mol. Ecol.">
        <title>Population genomics of the filarial nematode parasite Wuchereria bancrofti from mosquitoes.</title>
        <authorList>
            <person name="Small S.T."/>
            <person name="Reimer L.J."/>
            <person name="Tisch D.J."/>
            <person name="King C.L."/>
            <person name="Christensen B.M."/>
            <person name="Siba P.M."/>
            <person name="Kazura J.W."/>
            <person name="Serre D."/>
            <person name="Zimmerman P.A."/>
        </authorList>
    </citation>
    <scope>NUCLEOTIDE SEQUENCE</scope>
    <source>
        <strain evidence="2">pt0022</strain>
    </source>
</reference>
<keyword evidence="1" id="KW-0812">Transmembrane</keyword>
<evidence type="ECO:0000313" key="3">
    <source>
        <dbReference type="WBParaSite" id="maker-PairedContig_2072-snap-gene-0.14-mRNA-1"/>
    </source>
</evidence>
<accession>A0A1I8EHE4</accession>
<sequence length="160" mass="18043">RQLFKSKPKIKFELNFQISLGVLTTELQESKSYSTDGIKKLVGMASEETNFVGAPVYYYSQAVSFFCHFKEEGTHDVVQRRMVVVVVVAVVMGGGNGACGSGAIALYTIATQHWSCSADAFTILSCYFFVFHKKFLKKKREKGKKRSRHHRFLTDSIKLV</sequence>
<name>A0A1I8EHE4_WUCBA</name>
<proteinExistence type="predicted"/>